<dbReference type="CDD" id="cd07153">
    <property type="entry name" value="Fur_like"/>
    <property type="match status" value="1"/>
</dbReference>
<evidence type="ECO:0000256" key="6">
    <source>
        <dbReference type="ARBA" id="ARBA00023163"/>
    </source>
</evidence>
<keyword evidence="6" id="KW-0804">Transcription</keyword>
<evidence type="ECO:0000313" key="9">
    <source>
        <dbReference type="EMBL" id="RGB78629.1"/>
    </source>
</evidence>
<organism evidence="9 10">
    <name type="scientific">Coprococcus catus</name>
    <dbReference type="NCBI Taxonomy" id="116085"/>
    <lineage>
        <taxon>Bacteria</taxon>
        <taxon>Bacillati</taxon>
        <taxon>Bacillota</taxon>
        <taxon>Clostridia</taxon>
        <taxon>Lachnospirales</taxon>
        <taxon>Lachnospiraceae</taxon>
        <taxon>Coprococcus</taxon>
    </lineage>
</organism>
<feature type="binding site" evidence="7">
    <location>
        <position position="135"/>
    </location>
    <ligand>
        <name>Zn(2+)</name>
        <dbReference type="ChEBI" id="CHEBI:29105"/>
    </ligand>
</feature>
<evidence type="ECO:0000256" key="4">
    <source>
        <dbReference type="ARBA" id="ARBA00023015"/>
    </source>
</evidence>
<proteinExistence type="inferred from homology"/>
<feature type="binding site" evidence="7">
    <location>
        <position position="138"/>
    </location>
    <ligand>
        <name>Zn(2+)</name>
        <dbReference type="ChEBI" id="CHEBI:29105"/>
    </ligand>
</feature>
<feature type="binding site" evidence="7">
    <location>
        <position position="95"/>
    </location>
    <ligand>
        <name>Zn(2+)</name>
        <dbReference type="ChEBI" id="CHEBI:29105"/>
    </ligand>
</feature>
<feature type="binding site" evidence="7">
    <location>
        <position position="98"/>
    </location>
    <ligand>
        <name>Zn(2+)</name>
        <dbReference type="ChEBI" id="CHEBI:29105"/>
    </ligand>
</feature>
<comment type="caution">
    <text evidence="9">The sequence shown here is derived from an EMBL/GenBank/DDBJ whole genome shotgun (WGS) entry which is preliminary data.</text>
</comment>
<dbReference type="GO" id="GO:0045892">
    <property type="term" value="P:negative regulation of DNA-templated transcription"/>
    <property type="evidence" value="ECO:0007669"/>
    <property type="project" value="TreeGrafter"/>
</dbReference>
<dbReference type="SUPFAM" id="SSF46785">
    <property type="entry name" value="Winged helix' DNA-binding domain"/>
    <property type="match status" value="1"/>
</dbReference>
<keyword evidence="5" id="KW-0238">DNA-binding</keyword>
<evidence type="ECO:0000256" key="2">
    <source>
        <dbReference type="ARBA" id="ARBA00022491"/>
    </source>
</evidence>
<comment type="cofactor">
    <cofactor evidence="8">
        <name>Mn(2+)</name>
        <dbReference type="ChEBI" id="CHEBI:29035"/>
    </cofactor>
    <cofactor evidence="8">
        <name>Fe(2+)</name>
        <dbReference type="ChEBI" id="CHEBI:29033"/>
    </cofactor>
    <text evidence="8">Binds 1 Mn(2+) or Fe(2+) ion per subunit.</text>
</comment>
<evidence type="ECO:0000313" key="10">
    <source>
        <dbReference type="Proteomes" id="UP000260773"/>
    </source>
</evidence>
<dbReference type="Proteomes" id="UP000260773">
    <property type="component" value="Unassembled WGS sequence"/>
</dbReference>
<sequence>MQRMSDDKQNRNTRQKSMILEYLKDRQDTHVRAEDIIHDLNAGEERVGKTTVYRVLKSLETEGKIRKYTLSEKSPACYQFSGGHPECRHHYHLMCSECGRLIHFESEHMRQLADEMMAKENFAVDESKTVFYGCCGECRRKIQNGEEDEDR</sequence>
<dbReference type="AlphaFoldDB" id="A0A3E2TLU6"/>
<comment type="similarity">
    <text evidence="1">Belongs to the Fur family.</text>
</comment>
<dbReference type="EMBL" id="QVEP01000028">
    <property type="protein sequence ID" value="RGB78629.1"/>
    <property type="molecule type" value="Genomic_DNA"/>
</dbReference>
<dbReference type="GO" id="GO:0000976">
    <property type="term" value="F:transcription cis-regulatory region binding"/>
    <property type="evidence" value="ECO:0007669"/>
    <property type="project" value="TreeGrafter"/>
</dbReference>
<dbReference type="GO" id="GO:0008270">
    <property type="term" value="F:zinc ion binding"/>
    <property type="evidence" value="ECO:0007669"/>
    <property type="project" value="TreeGrafter"/>
</dbReference>
<dbReference type="InterPro" id="IPR043135">
    <property type="entry name" value="Fur_C"/>
</dbReference>
<evidence type="ECO:0000256" key="8">
    <source>
        <dbReference type="PIRSR" id="PIRSR602481-2"/>
    </source>
</evidence>
<dbReference type="PANTHER" id="PTHR33202">
    <property type="entry name" value="ZINC UPTAKE REGULATION PROTEIN"/>
    <property type="match status" value="1"/>
</dbReference>
<evidence type="ECO:0000256" key="3">
    <source>
        <dbReference type="ARBA" id="ARBA00022833"/>
    </source>
</evidence>
<dbReference type="Gene3D" id="3.30.1490.190">
    <property type="match status" value="1"/>
</dbReference>
<evidence type="ECO:0000256" key="7">
    <source>
        <dbReference type="PIRSR" id="PIRSR602481-1"/>
    </source>
</evidence>
<keyword evidence="4" id="KW-0805">Transcription regulation</keyword>
<keyword evidence="3 7" id="KW-0862">Zinc</keyword>
<dbReference type="GO" id="GO:1900376">
    <property type="term" value="P:regulation of secondary metabolite biosynthetic process"/>
    <property type="evidence" value="ECO:0007669"/>
    <property type="project" value="TreeGrafter"/>
</dbReference>
<name>A0A3E2TLU6_9FIRM</name>
<keyword evidence="7" id="KW-0479">Metal-binding</keyword>
<comment type="cofactor">
    <cofactor evidence="7">
        <name>Zn(2+)</name>
        <dbReference type="ChEBI" id="CHEBI:29105"/>
    </cofactor>
    <text evidence="7">Binds 1 zinc ion per subunit.</text>
</comment>
<dbReference type="InterPro" id="IPR036390">
    <property type="entry name" value="WH_DNA-bd_sf"/>
</dbReference>
<gene>
    <name evidence="9" type="ORF">DW070_11265</name>
</gene>
<reference evidence="9 10" key="1">
    <citation type="submission" date="2018-08" db="EMBL/GenBank/DDBJ databases">
        <title>A genome reference for cultivated species of the human gut microbiota.</title>
        <authorList>
            <person name="Zou Y."/>
            <person name="Xue W."/>
            <person name="Luo G."/>
        </authorList>
    </citation>
    <scope>NUCLEOTIDE SEQUENCE [LARGE SCALE GENOMIC DNA]</scope>
    <source>
        <strain evidence="9 10">AF45-17</strain>
    </source>
</reference>
<evidence type="ECO:0000256" key="1">
    <source>
        <dbReference type="ARBA" id="ARBA00007957"/>
    </source>
</evidence>
<dbReference type="PANTHER" id="PTHR33202:SF7">
    <property type="entry name" value="FERRIC UPTAKE REGULATION PROTEIN"/>
    <property type="match status" value="1"/>
</dbReference>
<dbReference type="Gene3D" id="1.10.10.10">
    <property type="entry name" value="Winged helix-like DNA-binding domain superfamily/Winged helix DNA-binding domain"/>
    <property type="match status" value="1"/>
</dbReference>
<dbReference type="GO" id="GO:0003700">
    <property type="term" value="F:DNA-binding transcription factor activity"/>
    <property type="evidence" value="ECO:0007669"/>
    <property type="project" value="InterPro"/>
</dbReference>
<feature type="binding site" evidence="8">
    <location>
        <position position="89"/>
    </location>
    <ligand>
        <name>Fe cation</name>
        <dbReference type="ChEBI" id="CHEBI:24875"/>
    </ligand>
</feature>
<dbReference type="Pfam" id="PF01475">
    <property type="entry name" value="FUR"/>
    <property type="match status" value="1"/>
</dbReference>
<keyword evidence="8" id="KW-0408">Iron</keyword>
<keyword evidence="2" id="KW-0678">Repressor</keyword>
<evidence type="ECO:0000256" key="5">
    <source>
        <dbReference type="ARBA" id="ARBA00023125"/>
    </source>
</evidence>
<protein>
    <submittedName>
        <fullName evidence="9">Transcriptional repressor</fullName>
    </submittedName>
</protein>
<accession>A0A3E2TLU6</accession>
<dbReference type="InterPro" id="IPR036388">
    <property type="entry name" value="WH-like_DNA-bd_sf"/>
</dbReference>
<dbReference type="InterPro" id="IPR002481">
    <property type="entry name" value="FUR"/>
</dbReference>